<gene>
    <name evidence="1" type="ORF">O6H91_05G114300</name>
</gene>
<comment type="caution">
    <text evidence="1">The sequence shown here is derived from an EMBL/GenBank/DDBJ whole genome shotgun (WGS) entry which is preliminary data.</text>
</comment>
<organism evidence="1 2">
    <name type="scientific">Diphasiastrum complanatum</name>
    <name type="common">Issler's clubmoss</name>
    <name type="synonym">Lycopodium complanatum</name>
    <dbReference type="NCBI Taxonomy" id="34168"/>
    <lineage>
        <taxon>Eukaryota</taxon>
        <taxon>Viridiplantae</taxon>
        <taxon>Streptophyta</taxon>
        <taxon>Embryophyta</taxon>
        <taxon>Tracheophyta</taxon>
        <taxon>Lycopodiopsida</taxon>
        <taxon>Lycopodiales</taxon>
        <taxon>Lycopodiaceae</taxon>
        <taxon>Lycopodioideae</taxon>
        <taxon>Diphasiastrum</taxon>
    </lineage>
</organism>
<keyword evidence="2" id="KW-1185">Reference proteome</keyword>
<sequence length="253" mass="28613">MRGPASLSCVCVCVCVCVSLSLSLFHITYVYKCSSREVYDLSLSLPLSRAQALAHACKSRTSMTSQQGKADLQNPSHNCRQRFVRVKKRREAGLPRTRLGVETKPTHQSDQVEPGLFEADLLSSLTVSPTMQSEDISRSHELVAITSTHPESTEQNCNGDISTPADTRQRWLRSWVQSYHRVLKALGRWKETKRIEEVRRRAPLVIHLGHKSVDNYVANEGRLKCLCHYYTYITGNDSSLVDEWRSFSDKVSA</sequence>
<protein>
    <submittedName>
        <fullName evidence="1">Uncharacterized protein</fullName>
    </submittedName>
</protein>
<proteinExistence type="predicted"/>
<reference evidence="2" key="1">
    <citation type="journal article" date="2024" name="Proc. Natl. Acad. Sci. U.S.A.">
        <title>Extraordinary preservation of gene collinearity over three hundred million years revealed in homosporous lycophytes.</title>
        <authorList>
            <person name="Li C."/>
            <person name="Wickell D."/>
            <person name="Kuo L.Y."/>
            <person name="Chen X."/>
            <person name="Nie B."/>
            <person name="Liao X."/>
            <person name="Peng D."/>
            <person name="Ji J."/>
            <person name="Jenkins J."/>
            <person name="Williams M."/>
            <person name="Shu S."/>
            <person name="Plott C."/>
            <person name="Barry K."/>
            <person name="Rajasekar S."/>
            <person name="Grimwood J."/>
            <person name="Han X."/>
            <person name="Sun S."/>
            <person name="Hou Z."/>
            <person name="He W."/>
            <person name="Dai G."/>
            <person name="Sun C."/>
            <person name="Schmutz J."/>
            <person name="Leebens-Mack J.H."/>
            <person name="Li F.W."/>
            <person name="Wang L."/>
        </authorList>
    </citation>
    <scope>NUCLEOTIDE SEQUENCE [LARGE SCALE GENOMIC DNA]</scope>
    <source>
        <strain evidence="2">cv. PW_Plant_1</strain>
    </source>
</reference>
<accession>A0ACC2DSQ2</accession>
<dbReference type="EMBL" id="CM055096">
    <property type="protein sequence ID" value="KAJ7557167.1"/>
    <property type="molecule type" value="Genomic_DNA"/>
</dbReference>
<evidence type="ECO:0000313" key="2">
    <source>
        <dbReference type="Proteomes" id="UP001162992"/>
    </source>
</evidence>
<name>A0ACC2DSQ2_DIPCM</name>
<evidence type="ECO:0000313" key="1">
    <source>
        <dbReference type="EMBL" id="KAJ7557167.1"/>
    </source>
</evidence>
<dbReference type="Proteomes" id="UP001162992">
    <property type="component" value="Chromosome 5"/>
</dbReference>